<evidence type="ECO:0000313" key="2">
    <source>
        <dbReference type="EMBL" id="MBE1612210.1"/>
    </source>
</evidence>
<dbReference type="InterPro" id="IPR002575">
    <property type="entry name" value="Aminoglycoside_PTrfase"/>
</dbReference>
<evidence type="ECO:0000313" key="3">
    <source>
        <dbReference type="Proteomes" id="UP000638648"/>
    </source>
</evidence>
<dbReference type="EMBL" id="JADBEM010000001">
    <property type="protein sequence ID" value="MBE1612210.1"/>
    <property type="molecule type" value="Genomic_DNA"/>
</dbReference>
<organism evidence="2 3">
    <name type="scientific">Actinopolymorpha pittospori</name>
    <dbReference type="NCBI Taxonomy" id="648752"/>
    <lineage>
        <taxon>Bacteria</taxon>
        <taxon>Bacillati</taxon>
        <taxon>Actinomycetota</taxon>
        <taxon>Actinomycetes</taxon>
        <taxon>Propionibacteriales</taxon>
        <taxon>Actinopolymorphaceae</taxon>
        <taxon>Actinopolymorpha</taxon>
    </lineage>
</organism>
<keyword evidence="2" id="KW-0418">Kinase</keyword>
<feature type="domain" description="Aminoglycoside phosphotransferase" evidence="1">
    <location>
        <begin position="42"/>
        <end position="270"/>
    </location>
</feature>
<dbReference type="PANTHER" id="PTHR21310">
    <property type="entry name" value="AMINOGLYCOSIDE PHOSPHOTRANSFERASE-RELATED-RELATED"/>
    <property type="match status" value="1"/>
</dbReference>
<keyword evidence="2" id="KW-0808">Transferase</keyword>
<dbReference type="SUPFAM" id="SSF56112">
    <property type="entry name" value="Protein kinase-like (PK-like)"/>
    <property type="match status" value="1"/>
</dbReference>
<keyword evidence="3" id="KW-1185">Reference proteome</keyword>
<accession>A0A927RHH4</accession>
<dbReference type="Gene3D" id="3.30.200.20">
    <property type="entry name" value="Phosphorylase Kinase, domain 1"/>
    <property type="match status" value="1"/>
</dbReference>
<comment type="caution">
    <text evidence="2">The sequence shown here is derived from an EMBL/GenBank/DDBJ whole genome shotgun (WGS) entry which is preliminary data.</text>
</comment>
<dbReference type="PANTHER" id="PTHR21310:SF42">
    <property type="entry name" value="BIFUNCTIONAL AAC_APH"/>
    <property type="match status" value="1"/>
</dbReference>
<proteinExistence type="predicted"/>
<dbReference type="GO" id="GO:0016301">
    <property type="term" value="F:kinase activity"/>
    <property type="evidence" value="ECO:0007669"/>
    <property type="project" value="UniProtKB-KW"/>
</dbReference>
<name>A0A927RHH4_9ACTN</name>
<dbReference type="InterPro" id="IPR011009">
    <property type="entry name" value="Kinase-like_dom_sf"/>
</dbReference>
<dbReference type="AlphaFoldDB" id="A0A927RHH4"/>
<evidence type="ECO:0000259" key="1">
    <source>
        <dbReference type="Pfam" id="PF01636"/>
    </source>
</evidence>
<sequence length="311" mass="33423">MASGVSGVVRAEDFTIDDTLVRRLLAAQFPEWADLPLQPISSAGSDNAIYRLGESLTVRLPLPNRARFQVDKEHLWLPRIAPSLPLAIPVPLAKGAPGEGYPRSWSVYRWLAGEDSAVAPVDDPRQAAVDLAGFVAALWRIDTAGGPTPGPQNFFRGGPLADNDSWIRAAIADLDGLVDTHALTAVWDAALDAPAWDRPPVWIHGDLHDGNLLVVGGRLSAVLDFGGLGVADPACDLMAAWTTFVTAATRPVLRSVLAVDDATWARGRGWGLTLSLPSRAELSVDTPMAADSRRRLEEFVADHRHGTFSRP</sequence>
<dbReference type="Gene3D" id="3.90.1200.10">
    <property type="match status" value="1"/>
</dbReference>
<dbReference type="Pfam" id="PF01636">
    <property type="entry name" value="APH"/>
    <property type="match status" value="1"/>
</dbReference>
<gene>
    <name evidence="2" type="ORF">HEB94_009058</name>
</gene>
<dbReference type="RefSeq" id="WP_192755300.1">
    <property type="nucleotide sequence ID" value="NZ_BAABJL010000005.1"/>
</dbReference>
<protein>
    <submittedName>
        <fullName evidence="2">Aminoglycoside phosphotransferase (APT) family kinase protein</fullName>
    </submittedName>
</protein>
<dbReference type="Proteomes" id="UP000638648">
    <property type="component" value="Unassembled WGS sequence"/>
</dbReference>
<dbReference type="CDD" id="cd05155">
    <property type="entry name" value="APH_ChoK_like_1"/>
    <property type="match status" value="1"/>
</dbReference>
<dbReference type="InterPro" id="IPR051678">
    <property type="entry name" value="AGP_Transferase"/>
</dbReference>
<reference evidence="2" key="1">
    <citation type="submission" date="2020-10" db="EMBL/GenBank/DDBJ databases">
        <title>Sequencing the genomes of 1000 actinobacteria strains.</title>
        <authorList>
            <person name="Klenk H.-P."/>
        </authorList>
    </citation>
    <scope>NUCLEOTIDE SEQUENCE</scope>
    <source>
        <strain evidence="2">DSM 45354</strain>
    </source>
</reference>